<gene>
    <name evidence="2" type="ORF">H8696_10840</name>
</gene>
<dbReference type="RefSeq" id="WP_249317457.1">
    <property type="nucleotide sequence ID" value="NZ_JACRSR010000007.1"/>
</dbReference>
<keyword evidence="1" id="KW-1133">Transmembrane helix</keyword>
<keyword evidence="3" id="KW-1185">Reference proteome</keyword>
<name>A0A926HQ46_9FIRM</name>
<keyword evidence="1" id="KW-0812">Transmembrane</keyword>
<dbReference type="Proteomes" id="UP000623172">
    <property type="component" value="Unassembled WGS sequence"/>
</dbReference>
<proteinExistence type="predicted"/>
<protein>
    <submittedName>
        <fullName evidence="2">Uncharacterized protein</fullName>
    </submittedName>
</protein>
<organism evidence="2 3">
    <name type="scientific">Gehongia tenuis</name>
    <dbReference type="NCBI Taxonomy" id="2763655"/>
    <lineage>
        <taxon>Bacteria</taxon>
        <taxon>Bacillati</taxon>
        <taxon>Bacillota</taxon>
        <taxon>Clostridia</taxon>
        <taxon>Christensenellales</taxon>
        <taxon>Christensenellaceae</taxon>
        <taxon>Gehongia</taxon>
    </lineage>
</organism>
<evidence type="ECO:0000256" key="1">
    <source>
        <dbReference type="SAM" id="Phobius"/>
    </source>
</evidence>
<evidence type="ECO:0000313" key="2">
    <source>
        <dbReference type="EMBL" id="MBC8532339.1"/>
    </source>
</evidence>
<keyword evidence="1" id="KW-0472">Membrane</keyword>
<evidence type="ECO:0000313" key="3">
    <source>
        <dbReference type="Proteomes" id="UP000623172"/>
    </source>
</evidence>
<dbReference type="AlphaFoldDB" id="A0A926HQ46"/>
<comment type="caution">
    <text evidence="2">The sequence shown here is derived from an EMBL/GenBank/DDBJ whole genome shotgun (WGS) entry which is preliminary data.</text>
</comment>
<accession>A0A926HQ46</accession>
<reference evidence="2" key="1">
    <citation type="submission" date="2020-08" db="EMBL/GenBank/DDBJ databases">
        <title>Genome public.</title>
        <authorList>
            <person name="Liu C."/>
            <person name="Sun Q."/>
        </authorList>
    </citation>
    <scope>NUCLEOTIDE SEQUENCE</scope>
    <source>
        <strain evidence="2">NSJ-53</strain>
    </source>
</reference>
<feature type="transmembrane region" description="Helical" evidence="1">
    <location>
        <begin position="7"/>
        <end position="33"/>
    </location>
</feature>
<dbReference type="EMBL" id="JACRSR010000007">
    <property type="protein sequence ID" value="MBC8532339.1"/>
    <property type="molecule type" value="Genomic_DNA"/>
</dbReference>
<sequence>MKYVSRVLWFVVKNLFIIGLVIAVIVMAFSVAMDITNSYVLTTDGMKKRAEVVLQQEDSTELPKFFTTEFIEQDSLLNSGLYKNFKISDFDYEVNVEHLWAWPWSDSAEATISERATVRGEMNKDAMTQEQIDAGEKISPPTWEGGRYKVTLLRVDGKWKLDKLELIELLPEDESGSYIPQKP</sequence>